<reference evidence="1 2" key="1">
    <citation type="submission" date="2020-07" db="EMBL/GenBank/DDBJ databases">
        <title>Genomic Encyclopedia of Type Strains, Phase IV (KMG-V): Genome sequencing to study the core and pangenomes of soil and plant-associated prokaryotes.</title>
        <authorList>
            <person name="Whitman W."/>
        </authorList>
    </citation>
    <scope>NUCLEOTIDE SEQUENCE [LARGE SCALE GENOMIC DNA]</scope>
    <source>
        <strain evidence="1 2">AN3</strain>
    </source>
</reference>
<gene>
    <name evidence="1" type="ORF">FHW16_000934</name>
</gene>
<organism evidence="1 2">
    <name type="scientific">Phyllobacterium myrsinacearum</name>
    <dbReference type="NCBI Taxonomy" id="28101"/>
    <lineage>
        <taxon>Bacteria</taxon>
        <taxon>Pseudomonadati</taxon>
        <taxon>Pseudomonadota</taxon>
        <taxon>Alphaproteobacteria</taxon>
        <taxon>Hyphomicrobiales</taxon>
        <taxon>Phyllobacteriaceae</taxon>
        <taxon>Phyllobacterium</taxon>
    </lineage>
</organism>
<evidence type="ECO:0000313" key="2">
    <source>
        <dbReference type="Proteomes" id="UP000549052"/>
    </source>
</evidence>
<evidence type="ECO:0000313" key="1">
    <source>
        <dbReference type="EMBL" id="MBA8877252.1"/>
    </source>
</evidence>
<dbReference type="Proteomes" id="UP000549052">
    <property type="component" value="Unassembled WGS sequence"/>
</dbReference>
<accession>A0A839EE99</accession>
<dbReference type="RefSeq" id="WP_182547948.1">
    <property type="nucleotide sequence ID" value="NZ_JACGXN010000001.1"/>
</dbReference>
<comment type="caution">
    <text evidence="1">The sequence shown here is derived from an EMBL/GenBank/DDBJ whole genome shotgun (WGS) entry which is preliminary data.</text>
</comment>
<name>A0A839EE99_9HYPH</name>
<keyword evidence="2" id="KW-1185">Reference proteome</keyword>
<protein>
    <submittedName>
        <fullName evidence="1">Uncharacterized protein</fullName>
    </submittedName>
</protein>
<proteinExistence type="predicted"/>
<dbReference type="AlphaFoldDB" id="A0A839EE99"/>
<dbReference type="EMBL" id="JACGXN010000001">
    <property type="protein sequence ID" value="MBA8877252.1"/>
    <property type="molecule type" value="Genomic_DNA"/>
</dbReference>
<sequence>MAVKHGIPRQPVATVIRTQMVRQDFRNAVQSSGLSQAEKELPTQFADLLKRLEKAEKRRQ</sequence>